<sequence>MMSKPHAAPLTPGPLVHGLFHVAIKTADLDATLAFWRDLIGLRSVPRPDFGYPGAWLACGQPGGLAIIHVYAGGPALGANGKVECGTGAIDHLSLSCTGYHATLARLRALKLDWREFLVPGTSLWQIFVYDPSGVQLELTFEGAMEDGPPPDMSPGRKYEAGQCFFDPTTYPKLIPATPLREPS</sequence>
<name>A0A323URF9_9RHOO</name>
<proteinExistence type="predicted"/>
<gene>
    <name evidence="2" type="ORF">DNK49_17925</name>
</gene>
<evidence type="ECO:0000313" key="2">
    <source>
        <dbReference type="EMBL" id="PZA15225.1"/>
    </source>
</evidence>
<keyword evidence="3" id="KW-1185">Reference proteome</keyword>
<dbReference type="InterPro" id="IPR029068">
    <property type="entry name" value="Glyas_Bleomycin-R_OHBP_Dase"/>
</dbReference>
<accession>A0A323URF9</accession>
<reference evidence="2 3" key="1">
    <citation type="submission" date="2018-06" db="EMBL/GenBank/DDBJ databases">
        <title>Azoarcus communis strain SWub3 genome.</title>
        <authorList>
            <person name="Zorraquino Salvo V."/>
            <person name="Toubiana D."/>
            <person name="Blumwald E."/>
        </authorList>
    </citation>
    <scope>NUCLEOTIDE SEQUENCE [LARGE SCALE GENOMIC DNA]</scope>
    <source>
        <strain evidence="2 3">SWub3</strain>
    </source>
</reference>
<dbReference type="RefSeq" id="WP_110527681.1">
    <property type="nucleotide sequence ID" value="NZ_QKOE01000016.1"/>
</dbReference>
<dbReference type="OrthoDB" id="8562712at2"/>
<dbReference type="EMBL" id="QKOE01000016">
    <property type="protein sequence ID" value="PZA15225.1"/>
    <property type="molecule type" value="Genomic_DNA"/>
</dbReference>
<protein>
    <submittedName>
        <fullName evidence="2">Glyoxalase</fullName>
    </submittedName>
</protein>
<dbReference type="SUPFAM" id="SSF54593">
    <property type="entry name" value="Glyoxalase/Bleomycin resistance protein/Dihydroxybiphenyl dioxygenase"/>
    <property type="match status" value="1"/>
</dbReference>
<dbReference type="Proteomes" id="UP000248259">
    <property type="component" value="Unassembled WGS sequence"/>
</dbReference>
<dbReference type="InterPro" id="IPR037523">
    <property type="entry name" value="VOC_core"/>
</dbReference>
<dbReference type="InterPro" id="IPR004360">
    <property type="entry name" value="Glyas_Fos-R_dOase_dom"/>
</dbReference>
<evidence type="ECO:0000313" key="3">
    <source>
        <dbReference type="Proteomes" id="UP000248259"/>
    </source>
</evidence>
<dbReference type="PROSITE" id="PS51819">
    <property type="entry name" value="VOC"/>
    <property type="match status" value="1"/>
</dbReference>
<evidence type="ECO:0000259" key="1">
    <source>
        <dbReference type="PROSITE" id="PS51819"/>
    </source>
</evidence>
<dbReference type="Pfam" id="PF00903">
    <property type="entry name" value="Glyoxalase"/>
    <property type="match status" value="1"/>
</dbReference>
<comment type="caution">
    <text evidence="2">The sequence shown here is derived from an EMBL/GenBank/DDBJ whole genome shotgun (WGS) entry which is preliminary data.</text>
</comment>
<feature type="domain" description="VOC" evidence="1">
    <location>
        <begin position="18"/>
        <end position="142"/>
    </location>
</feature>
<dbReference type="AlphaFoldDB" id="A0A323URF9"/>
<organism evidence="2 3">
    <name type="scientific">Parazoarcus communis SWub3 = DSM 12120</name>
    <dbReference type="NCBI Taxonomy" id="1121029"/>
    <lineage>
        <taxon>Bacteria</taxon>
        <taxon>Pseudomonadati</taxon>
        <taxon>Pseudomonadota</taxon>
        <taxon>Betaproteobacteria</taxon>
        <taxon>Rhodocyclales</taxon>
        <taxon>Zoogloeaceae</taxon>
        <taxon>Parazoarcus</taxon>
    </lineage>
</organism>
<dbReference type="Gene3D" id="3.10.180.10">
    <property type="entry name" value="2,3-Dihydroxybiphenyl 1,2-Dioxygenase, domain 1"/>
    <property type="match status" value="1"/>
</dbReference>